<evidence type="ECO:0000313" key="11">
    <source>
        <dbReference type="Proteomes" id="UP001161247"/>
    </source>
</evidence>
<evidence type="ECO:0000256" key="3">
    <source>
        <dbReference type="ARBA" id="ARBA00022771"/>
    </source>
</evidence>
<feature type="compositionally biased region" description="Polar residues" evidence="7">
    <location>
        <begin position="122"/>
        <end position="135"/>
    </location>
</feature>
<feature type="domain" description="EF-hand" evidence="9">
    <location>
        <begin position="419"/>
        <end position="454"/>
    </location>
</feature>
<reference evidence="10" key="1">
    <citation type="submission" date="2023-03" db="EMBL/GenBank/DDBJ databases">
        <authorList>
            <person name="Julca I."/>
        </authorList>
    </citation>
    <scope>NUCLEOTIDE SEQUENCE</scope>
</reference>
<feature type="domain" description="EF-hand" evidence="9">
    <location>
        <begin position="345"/>
        <end position="380"/>
    </location>
</feature>
<keyword evidence="3 6" id="KW-0863">Zinc-finger</keyword>
<proteinExistence type="predicted"/>
<dbReference type="InterPro" id="IPR018247">
    <property type="entry name" value="EF_Hand_1_Ca_BS"/>
</dbReference>
<dbReference type="PANTHER" id="PTHR23050">
    <property type="entry name" value="CALCIUM BINDING PROTEIN"/>
    <property type="match status" value="1"/>
</dbReference>
<dbReference type="GO" id="GO:0008270">
    <property type="term" value="F:zinc ion binding"/>
    <property type="evidence" value="ECO:0007669"/>
    <property type="project" value="UniProtKB-KW"/>
</dbReference>
<evidence type="ECO:0000259" key="9">
    <source>
        <dbReference type="PROSITE" id="PS50222"/>
    </source>
</evidence>
<dbReference type="CDD" id="cd00051">
    <property type="entry name" value="EFh"/>
    <property type="match status" value="1"/>
</dbReference>
<keyword evidence="2" id="KW-0677">Repeat</keyword>
<dbReference type="SMART" id="SM00054">
    <property type="entry name" value="EFh"/>
    <property type="match status" value="4"/>
</dbReference>
<dbReference type="InterPro" id="IPR013083">
    <property type="entry name" value="Znf_RING/FYVE/PHD"/>
</dbReference>
<name>A0AAV1EA47_OLDCO</name>
<dbReference type="Gene3D" id="1.10.238.10">
    <property type="entry name" value="EF-hand"/>
    <property type="match status" value="2"/>
</dbReference>
<keyword evidence="11" id="KW-1185">Reference proteome</keyword>
<evidence type="ECO:0000256" key="7">
    <source>
        <dbReference type="SAM" id="MobiDB-lite"/>
    </source>
</evidence>
<dbReference type="InterPro" id="IPR050145">
    <property type="entry name" value="Centrin_CML-like"/>
</dbReference>
<feature type="compositionally biased region" description="Basic and acidic residues" evidence="7">
    <location>
        <begin position="328"/>
        <end position="337"/>
    </location>
</feature>
<dbReference type="Gene3D" id="3.30.40.10">
    <property type="entry name" value="Zinc/RING finger domain, C3HC4 (zinc finger)"/>
    <property type="match status" value="1"/>
</dbReference>
<dbReference type="InterPro" id="IPR017907">
    <property type="entry name" value="Znf_RING_CS"/>
</dbReference>
<feature type="region of interest" description="Disordered" evidence="7">
    <location>
        <begin position="102"/>
        <end position="135"/>
    </location>
</feature>
<dbReference type="PROSITE" id="PS50222">
    <property type="entry name" value="EF_HAND_2"/>
    <property type="match status" value="3"/>
</dbReference>
<evidence type="ECO:0000313" key="10">
    <source>
        <dbReference type="EMBL" id="CAI9116584.1"/>
    </source>
</evidence>
<sequence>MTNPLKKFVNDVRNNAGSRKKTNTADSKDSSRSDDAPKEEEKKPEVEAKGPPNPPDSSKIQGSSLYGLVLPDEHSNKTLYLRDASGVEIQAGLRKIPLPPATRAEIALPRRGDGSTKPISAGVQSGQTSSAGKSPKLTQSDACKVIKLPLRCGICDKGKRIKDLELTAGCHHCFCHECIKVYATSKVRDKAQRAIFVDVRCPVEGCEENWQPKILRNFLDDEVRKIWEINHEFWNSEDAQVAGSGESSNVLSEKDAEESRKVVGVLLRCATDLDKKFDAKNPTGHQDDYQQYGDEETQRKIKLALERNRFGSSSSQSGGGAPSTQRSPDQKDDEQKTVAEQLTGEQMSEFAEVFSIVDKDKDGFISAEELRTVMRSIGQNPTEAELQDIFNKLDADQNGKIDEAEFLKWMERVMKITLNVEQLFVRDLEEFDKDQTGFISTDNFRRVVTSYLGDQMTDEDFVGMMISVDPKSTGQINYKEYVKKMFGRR</sequence>
<feature type="domain" description="RING-type" evidence="8">
    <location>
        <begin position="152"/>
        <end position="203"/>
    </location>
</feature>
<protein>
    <submittedName>
        <fullName evidence="10">OLC1v1017770C1</fullName>
    </submittedName>
</protein>
<dbReference type="EMBL" id="OX459125">
    <property type="protein sequence ID" value="CAI9116584.1"/>
    <property type="molecule type" value="Genomic_DNA"/>
</dbReference>
<feature type="domain" description="EF-hand" evidence="9">
    <location>
        <begin position="381"/>
        <end position="416"/>
    </location>
</feature>
<evidence type="ECO:0000256" key="4">
    <source>
        <dbReference type="ARBA" id="ARBA00022833"/>
    </source>
</evidence>
<evidence type="ECO:0000256" key="2">
    <source>
        <dbReference type="ARBA" id="ARBA00022737"/>
    </source>
</evidence>
<dbReference type="SUPFAM" id="SSF47473">
    <property type="entry name" value="EF-hand"/>
    <property type="match status" value="1"/>
</dbReference>
<feature type="region of interest" description="Disordered" evidence="7">
    <location>
        <begin position="1"/>
        <end position="63"/>
    </location>
</feature>
<dbReference type="FunFam" id="1.10.238.10:FF:000527">
    <property type="entry name" value="Calmodulin-3"/>
    <property type="match status" value="1"/>
</dbReference>
<dbReference type="InterPro" id="IPR002048">
    <property type="entry name" value="EF_hand_dom"/>
</dbReference>
<dbReference type="InterPro" id="IPR001841">
    <property type="entry name" value="Znf_RING"/>
</dbReference>
<dbReference type="GO" id="GO:0005509">
    <property type="term" value="F:calcium ion binding"/>
    <property type="evidence" value="ECO:0007669"/>
    <property type="project" value="InterPro"/>
</dbReference>
<dbReference type="PROSITE" id="PS00518">
    <property type="entry name" value="ZF_RING_1"/>
    <property type="match status" value="1"/>
</dbReference>
<feature type="compositionally biased region" description="Basic and acidic residues" evidence="7">
    <location>
        <begin position="26"/>
        <end position="48"/>
    </location>
</feature>
<gene>
    <name evidence="10" type="ORF">OLC1_LOCUS22843</name>
</gene>
<dbReference type="Proteomes" id="UP001161247">
    <property type="component" value="Chromosome 8"/>
</dbReference>
<evidence type="ECO:0000256" key="5">
    <source>
        <dbReference type="ARBA" id="ARBA00022837"/>
    </source>
</evidence>
<evidence type="ECO:0000259" key="8">
    <source>
        <dbReference type="PROSITE" id="PS50089"/>
    </source>
</evidence>
<dbReference type="PROSITE" id="PS00018">
    <property type="entry name" value="EF_HAND_1"/>
    <property type="match status" value="2"/>
</dbReference>
<keyword evidence="4" id="KW-0862">Zinc</keyword>
<dbReference type="Pfam" id="PF13499">
    <property type="entry name" value="EF-hand_7"/>
    <property type="match status" value="2"/>
</dbReference>
<dbReference type="AlphaFoldDB" id="A0AAV1EA47"/>
<keyword evidence="5" id="KW-0106">Calcium</keyword>
<dbReference type="InterPro" id="IPR011992">
    <property type="entry name" value="EF-hand-dom_pair"/>
</dbReference>
<dbReference type="PROSITE" id="PS50089">
    <property type="entry name" value="ZF_RING_2"/>
    <property type="match status" value="1"/>
</dbReference>
<evidence type="ECO:0000256" key="1">
    <source>
        <dbReference type="ARBA" id="ARBA00022723"/>
    </source>
</evidence>
<organism evidence="10 11">
    <name type="scientific">Oldenlandia corymbosa var. corymbosa</name>
    <dbReference type="NCBI Taxonomy" id="529605"/>
    <lineage>
        <taxon>Eukaryota</taxon>
        <taxon>Viridiplantae</taxon>
        <taxon>Streptophyta</taxon>
        <taxon>Embryophyta</taxon>
        <taxon>Tracheophyta</taxon>
        <taxon>Spermatophyta</taxon>
        <taxon>Magnoliopsida</taxon>
        <taxon>eudicotyledons</taxon>
        <taxon>Gunneridae</taxon>
        <taxon>Pentapetalae</taxon>
        <taxon>asterids</taxon>
        <taxon>lamiids</taxon>
        <taxon>Gentianales</taxon>
        <taxon>Rubiaceae</taxon>
        <taxon>Rubioideae</taxon>
        <taxon>Spermacoceae</taxon>
        <taxon>Hedyotis-Oldenlandia complex</taxon>
        <taxon>Oldenlandia</taxon>
    </lineage>
</organism>
<feature type="region of interest" description="Disordered" evidence="7">
    <location>
        <begin position="309"/>
        <end position="343"/>
    </location>
</feature>
<dbReference type="SUPFAM" id="SSF57850">
    <property type="entry name" value="RING/U-box"/>
    <property type="match status" value="1"/>
</dbReference>
<keyword evidence="1" id="KW-0479">Metal-binding</keyword>
<accession>A0AAV1EA47</accession>
<evidence type="ECO:0000256" key="6">
    <source>
        <dbReference type="PROSITE-ProRule" id="PRU00175"/>
    </source>
</evidence>